<reference evidence="1 2" key="1">
    <citation type="submission" date="2022-01" db="EMBL/GenBank/DDBJ databases">
        <title>Whole genome-based taxonomy of the Shewanellaceae.</title>
        <authorList>
            <person name="Martin-Rodriguez A.J."/>
        </authorList>
    </citation>
    <scope>NUCLEOTIDE SEQUENCE [LARGE SCALE GENOMIC DNA]</scope>
    <source>
        <strain evidence="1 2">JCM 17801</strain>
    </source>
</reference>
<keyword evidence="2" id="KW-1185">Reference proteome</keyword>
<protein>
    <recommendedName>
        <fullName evidence="3">DUF4974 domain-containing protein</fullName>
    </recommendedName>
</protein>
<dbReference type="InterPro" id="IPR046900">
    <property type="entry name" value="ABC-3C_MC7"/>
</dbReference>
<proteinExistence type="predicted"/>
<accession>A0ABT0L0S7</accession>
<organism evidence="1 2">
    <name type="scientific">Shewanella aestuarii</name>
    <dbReference type="NCBI Taxonomy" id="1028752"/>
    <lineage>
        <taxon>Bacteria</taxon>
        <taxon>Pseudomonadati</taxon>
        <taxon>Pseudomonadota</taxon>
        <taxon>Gammaproteobacteria</taxon>
        <taxon>Alteromonadales</taxon>
        <taxon>Shewanellaceae</taxon>
        <taxon>Shewanella</taxon>
    </lineage>
</organism>
<evidence type="ECO:0000313" key="2">
    <source>
        <dbReference type="Proteomes" id="UP001203212"/>
    </source>
</evidence>
<dbReference type="Proteomes" id="UP001203212">
    <property type="component" value="Unassembled WGS sequence"/>
</dbReference>
<gene>
    <name evidence="1" type="ORF">L2689_08730</name>
</gene>
<evidence type="ECO:0008006" key="3">
    <source>
        <dbReference type="Google" id="ProtNLM"/>
    </source>
</evidence>
<dbReference type="RefSeq" id="WP_188840652.1">
    <property type="nucleotide sequence ID" value="NZ_BMOT01000003.1"/>
</dbReference>
<sequence>MIVPNKIISIDESVIYKAAKILPKIDGITQVTTLYSKNKRLFVDIPEFIEALDVLFALNKIELNINNGVIKVA</sequence>
<dbReference type="EMBL" id="JAKILK010000003">
    <property type="protein sequence ID" value="MCL1117324.1"/>
    <property type="molecule type" value="Genomic_DNA"/>
</dbReference>
<dbReference type="Pfam" id="PF20292">
    <property type="entry name" value="MC7"/>
    <property type="match status" value="1"/>
</dbReference>
<name>A0ABT0L0S7_9GAMM</name>
<evidence type="ECO:0000313" key="1">
    <source>
        <dbReference type="EMBL" id="MCL1117324.1"/>
    </source>
</evidence>
<comment type="caution">
    <text evidence="1">The sequence shown here is derived from an EMBL/GenBank/DDBJ whole genome shotgun (WGS) entry which is preliminary data.</text>
</comment>